<dbReference type="VEuPathDB" id="TrichDB:TVAG_302880"/>
<dbReference type="PANTHER" id="PTHR48094:SF12">
    <property type="entry name" value="PARKINSON DISEASE PROTEIN 7 HOMOLOG"/>
    <property type="match status" value="1"/>
</dbReference>
<reference evidence="2" key="2">
    <citation type="journal article" date="2007" name="Science">
        <title>Draft genome sequence of the sexually transmitted pathogen Trichomonas vaginalis.</title>
        <authorList>
            <person name="Carlton J.M."/>
            <person name="Hirt R.P."/>
            <person name="Silva J.C."/>
            <person name="Delcher A.L."/>
            <person name="Schatz M."/>
            <person name="Zhao Q."/>
            <person name="Wortman J.R."/>
            <person name="Bidwell S.L."/>
            <person name="Alsmark U.C.M."/>
            <person name="Besteiro S."/>
            <person name="Sicheritz-Ponten T."/>
            <person name="Noel C.J."/>
            <person name="Dacks J.B."/>
            <person name="Foster P.G."/>
            <person name="Simillion C."/>
            <person name="Van de Peer Y."/>
            <person name="Miranda-Saavedra D."/>
            <person name="Barton G.J."/>
            <person name="Westrop G.D."/>
            <person name="Mueller S."/>
            <person name="Dessi D."/>
            <person name="Fiori P.L."/>
            <person name="Ren Q."/>
            <person name="Paulsen I."/>
            <person name="Zhang H."/>
            <person name="Bastida-Corcuera F.D."/>
            <person name="Simoes-Barbosa A."/>
            <person name="Brown M.T."/>
            <person name="Hayes R.D."/>
            <person name="Mukherjee M."/>
            <person name="Okumura C.Y."/>
            <person name="Schneider R."/>
            <person name="Smith A.J."/>
            <person name="Vanacova S."/>
            <person name="Villalvazo M."/>
            <person name="Haas B.J."/>
            <person name="Pertea M."/>
            <person name="Feldblyum T.V."/>
            <person name="Utterback T.R."/>
            <person name="Shu C.L."/>
            <person name="Osoegawa K."/>
            <person name="de Jong P.J."/>
            <person name="Hrdy I."/>
            <person name="Horvathova L."/>
            <person name="Zubacova Z."/>
            <person name="Dolezal P."/>
            <person name="Malik S.B."/>
            <person name="Logsdon J.M. Jr."/>
            <person name="Henze K."/>
            <person name="Gupta A."/>
            <person name="Wang C.C."/>
            <person name="Dunne R.L."/>
            <person name="Upcroft J.A."/>
            <person name="Upcroft P."/>
            <person name="White O."/>
            <person name="Salzberg S.L."/>
            <person name="Tang P."/>
            <person name="Chiu C.-H."/>
            <person name="Lee Y.-S."/>
            <person name="Embley T.M."/>
            <person name="Coombs G.H."/>
            <person name="Mottram J.C."/>
            <person name="Tachezy J."/>
            <person name="Fraser-Liggett C.M."/>
            <person name="Johnson P.J."/>
        </authorList>
    </citation>
    <scope>NUCLEOTIDE SEQUENCE [LARGE SCALE GENOMIC DNA]</scope>
    <source>
        <strain evidence="2">G3</strain>
    </source>
</reference>
<dbReference type="CDD" id="cd03135">
    <property type="entry name" value="GATase1_DJ-1"/>
    <property type="match status" value="1"/>
</dbReference>
<protein>
    <submittedName>
        <fullName evidence="2">DJ-1 family protein</fullName>
    </submittedName>
</protein>
<dbReference type="VEuPathDB" id="TrichDB:TVAGG3_0880380"/>
<accession>A2FPM4</accession>
<dbReference type="eggNOG" id="KOG2764">
    <property type="taxonomic scope" value="Eukaryota"/>
</dbReference>
<evidence type="ECO:0000313" key="2">
    <source>
        <dbReference type="EMBL" id="EAX93148.1"/>
    </source>
</evidence>
<dbReference type="Gene3D" id="3.40.50.880">
    <property type="match status" value="1"/>
</dbReference>
<dbReference type="RefSeq" id="XP_001306078.1">
    <property type="nucleotide sequence ID" value="XM_001306077.1"/>
</dbReference>
<sequence length="192" mass="20294">MNMPKVIILAVPGVEPMEVVCPVDLLRRAGVDVKIAAACTNEIQVEASFGIKIVADVMFDSIKNETFDLVIAPGGMSGPDNLTNNQDTIEFIKRHDMAGKLVAAICAASGYVLAKACGIMKGRKGCRYPGLDTPIEEAGGELTTDIVTRDGNVITSRGPGTSLQFGIALVEALFSKEKAQEIAKNAILSNTI</sequence>
<dbReference type="OMA" id="CGHEKAQ"/>
<dbReference type="SMR" id="A2FPM4"/>
<dbReference type="PANTHER" id="PTHR48094">
    <property type="entry name" value="PROTEIN/NUCLEIC ACID DEGLYCASE DJ-1-RELATED"/>
    <property type="match status" value="1"/>
</dbReference>
<dbReference type="AlphaFoldDB" id="A2FPM4"/>
<dbReference type="NCBIfam" id="TIGR01383">
    <property type="entry name" value="not_thiJ"/>
    <property type="match status" value="1"/>
</dbReference>
<dbReference type="InParanoid" id="A2FPM4"/>
<proteinExistence type="predicted"/>
<feature type="domain" description="DJ-1/PfpI" evidence="1">
    <location>
        <begin position="5"/>
        <end position="171"/>
    </location>
</feature>
<organism evidence="2 3">
    <name type="scientific">Trichomonas vaginalis (strain ATCC PRA-98 / G3)</name>
    <dbReference type="NCBI Taxonomy" id="412133"/>
    <lineage>
        <taxon>Eukaryota</taxon>
        <taxon>Metamonada</taxon>
        <taxon>Parabasalia</taxon>
        <taxon>Trichomonadida</taxon>
        <taxon>Trichomonadidae</taxon>
        <taxon>Trichomonas</taxon>
    </lineage>
</organism>
<dbReference type="GO" id="GO:1903189">
    <property type="term" value="P:glyoxal metabolic process"/>
    <property type="evidence" value="ECO:0000318"/>
    <property type="project" value="GO_Central"/>
</dbReference>
<dbReference type="InterPro" id="IPR002818">
    <property type="entry name" value="DJ-1/PfpI"/>
</dbReference>
<dbReference type="STRING" id="5722.A2FPM4"/>
<dbReference type="InterPro" id="IPR006287">
    <property type="entry name" value="DJ-1"/>
</dbReference>
<dbReference type="FunFam" id="3.40.50.880:FF:000144">
    <property type="entry name" value="DJ-1 family protein"/>
    <property type="match status" value="1"/>
</dbReference>
<keyword evidence="3" id="KW-1185">Reference proteome</keyword>
<gene>
    <name evidence="2" type="ORF">TVAG_302880</name>
</gene>
<dbReference type="Proteomes" id="UP000001542">
    <property type="component" value="Unassembled WGS sequence"/>
</dbReference>
<name>A2FPM4_TRIV3</name>
<evidence type="ECO:0000313" key="3">
    <source>
        <dbReference type="Proteomes" id="UP000001542"/>
    </source>
</evidence>
<dbReference type="KEGG" id="tva:4750866"/>
<dbReference type="OrthoDB" id="543156at2759"/>
<dbReference type="Pfam" id="PF01965">
    <property type="entry name" value="DJ-1_PfpI"/>
    <property type="match status" value="1"/>
</dbReference>
<dbReference type="InterPro" id="IPR029062">
    <property type="entry name" value="Class_I_gatase-like"/>
</dbReference>
<dbReference type="EMBL" id="DS113928">
    <property type="protein sequence ID" value="EAX93148.1"/>
    <property type="molecule type" value="Genomic_DNA"/>
</dbReference>
<dbReference type="InterPro" id="IPR050325">
    <property type="entry name" value="Prot/Nucl_acid_deglycase"/>
</dbReference>
<dbReference type="FunCoup" id="A2FPM4">
    <property type="interactions" value="253"/>
</dbReference>
<evidence type="ECO:0000259" key="1">
    <source>
        <dbReference type="Pfam" id="PF01965"/>
    </source>
</evidence>
<reference evidence="2" key="1">
    <citation type="submission" date="2006-10" db="EMBL/GenBank/DDBJ databases">
        <authorList>
            <person name="Amadeo P."/>
            <person name="Zhao Q."/>
            <person name="Wortman J."/>
            <person name="Fraser-Liggett C."/>
            <person name="Carlton J."/>
        </authorList>
    </citation>
    <scope>NUCLEOTIDE SEQUENCE</scope>
    <source>
        <strain evidence="2">G3</strain>
    </source>
</reference>
<dbReference type="SUPFAM" id="SSF52317">
    <property type="entry name" value="Class I glutamine amidotransferase-like"/>
    <property type="match status" value="1"/>
</dbReference>
<dbReference type="GO" id="GO:0005737">
    <property type="term" value="C:cytoplasm"/>
    <property type="evidence" value="ECO:0000318"/>
    <property type="project" value="GO_Central"/>
</dbReference>